<organism evidence="4 5">
    <name type="scientific">Massarina eburnea CBS 473.64</name>
    <dbReference type="NCBI Taxonomy" id="1395130"/>
    <lineage>
        <taxon>Eukaryota</taxon>
        <taxon>Fungi</taxon>
        <taxon>Dikarya</taxon>
        <taxon>Ascomycota</taxon>
        <taxon>Pezizomycotina</taxon>
        <taxon>Dothideomycetes</taxon>
        <taxon>Pleosporomycetidae</taxon>
        <taxon>Pleosporales</taxon>
        <taxon>Massarineae</taxon>
        <taxon>Massarinaceae</taxon>
        <taxon>Massarina</taxon>
    </lineage>
</organism>
<dbReference type="Proteomes" id="UP000799753">
    <property type="component" value="Unassembled WGS sequence"/>
</dbReference>
<dbReference type="Pfam" id="PF13409">
    <property type="entry name" value="GST_N_2"/>
    <property type="match status" value="1"/>
</dbReference>
<evidence type="ECO:0000313" key="4">
    <source>
        <dbReference type="EMBL" id="KAF2641487.1"/>
    </source>
</evidence>
<dbReference type="InterPro" id="IPR040079">
    <property type="entry name" value="Glutathione_S-Trfase"/>
</dbReference>
<accession>A0A6A6S2C8</accession>
<feature type="domain" description="GST N-terminal" evidence="2">
    <location>
        <begin position="8"/>
        <end position="89"/>
    </location>
</feature>
<reference evidence="4" key="1">
    <citation type="journal article" date="2020" name="Stud. Mycol.">
        <title>101 Dothideomycetes genomes: a test case for predicting lifestyles and emergence of pathogens.</title>
        <authorList>
            <person name="Haridas S."/>
            <person name="Albert R."/>
            <person name="Binder M."/>
            <person name="Bloem J."/>
            <person name="Labutti K."/>
            <person name="Salamov A."/>
            <person name="Andreopoulos B."/>
            <person name="Baker S."/>
            <person name="Barry K."/>
            <person name="Bills G."/>
            <person name="Bluhm B."/>
            <person name="Cannon C."/>
            <person name="Castanera R."/>
            <person name="Culley D."/>
            <person name="Daum C."/>
            <person name="Ezra D."/>
            <person name="Gonzalez J."/>
            <person name="Henrissat B."/>
            <person name="Kuo A."/>
            <person name="Liang C."/>
            <person name="Lipzen A."/>
            <person name="Lutzoni F."/>
            <person name="Magnuson J."/>
            <person name="Mondo S."/>
            <person name="Nolan M."/>
            <person name="Ohm R."/>
            <person name="Pangilinan J."/>
            <person name="Park H.-J."/>
            <person name="Ramirez L."/>
            <person name="Alfaro M."/>
            <person name="Sun H."/>
            <person name="Tritt A."/>
            <person name="Yoshinaga Y."/>
            <person name="Zwiers L.-H."/>
            <person name="Turgeon B."/>
            <person name="Goodwin S."/>
            <person name="Spatafora J."/>
            <person name="Crous P."/>
            <person name="Grigoriev I."/>
        </authorList>
    </citation>
    <scope>NUCLEOTIDE SEQUENCE</scope>
    <source>
        <strain evidence="4">CBS 473.64</strain>
    </source>
</reference>
<keyword evidence="5" id="KW-1185">Reference proteome</keyword>
<dbReference type="AlphaFoldDB" id="A0A6A6S2C8"/>
<dbReference type="SFLD" id="SFLDG00358">
    <property type="entry name" value="Main_(cytGST)"/>
    <property type="match status" value="1"/>
</dbReference>
<dbReference type="PANTHER" id="PTHR44051:SF3">
    <property type="entry name" value="TRANSCRIPTIONAL REGULATOR URE2"/>
    <property type="match status" value="1"/>
</dbReference>
<evidence type="ECO:0000256" key="1">
    <source>
        <dbReference type="ARBA" id="ARBA00007409"/>
    </source>
</evidence>
<comment type="similarity">
    <text evidence="1">Belongs to the GST superfamily.</text>
</comment>
<dbReference type="PROSITE" id="PS50404">
    <property type="entry name" value="GST_NTER"/>
    <property type="match status" value="1"/>
</dbReference>
<dbReference type="InterPro" id="IPR036249">
    <property type="entry name" value="Thioredoxin-like_sf"/>
</dbReference>
<evidence type="ECO:0000259" key="2">
    <source>
        <dbReference type="PROSITE" id="PS50404"/>
    </source>
</evidence>
<dbReference type="PANTHER" id="PTHR44051">
    <property type="entry name" value="GLUTATHIONE S-TRANSFERASE-RELATED"/>
    <property type="match status" value="1"/>
</dbReference>
<dbReference type="InterPro" id="IPR010987">
    <property type="entry name" value="Glutathione-S-Trfase_C-like"/>
</dbReference>
<keyword evidence="4" id="KW-0808">Transferase</keyword>
<dbReference type="OrthoDB" id="422574at2759"/>
<dbReference type="InterPro" id="IPR004046">
    <property type="entry name" value="GST_C"/>
</dbReference>
<dbReference type="Gene3D" id="1.20.1050.10">
    <property type="match status" value="1"/>
</dbReference>
<dbReference type="SUPFAM" id="SSF52833">
    <property type="entry name" value="Thioredoxin-like"/>
    <property type="match status" value="1"/>
</dbReference>
<feature type="domain" description="GST C-terminal" evidence="3">
    <location>
        <begin position="95"/>
        <end position="234"/>
    </location>
</feature>
<sequence>MADNSNLKPIQLWWRPMVPNPAKIIIILEELSLPYTGTYLELEELKQPKYESINPNGRLPSIHDPNTDITLWESGAIINYLIATYDKTNKISYDTFPEKHHLDQWSYFQTSGQGPYFGQAAWFLLYHSEQVESAKERYLGETRRVAGVLDKWLGSKTSGDGNAWLVGDKITYVDLMFVNWNAAVGMFVQMAQRPKEDWDPETQFPHFWKWQSAMVTRPSFLKAVSLQKAEDVHL</sequence>
<protein>
    <submittedName>
        <fullName evidence="4">Glutathione S-transferase</fullName>
    </submittedName>
</protein>
<dbReference type="PROSITE" id="PS50405">
    <property type="entry name" value="GST_CTER"/>
    <property type="match status" value="1"/>
</dbReference>
<dbReference type="Gene3D" id="3.40.30.10">
    <property type="entry name" value="Glutaredoxin"/>
    <property type="match status" value="1"/>
</dbReference>
<name>A0A6A6S2C8_9PLEO</name>
<proteinExistence type="inferred from homology"/>
<dbReference type="Pfam" id="PF00043">
    <property type="entry name" value="GST_C"/>
    <property type="match status" value="1"/>
</dbReference>
<dbReference type="EMBL" id="MU006783">
    <property type="protein sequence ID" value="KAF2641487.1"/>
    <property type="molecule type" value="Genomic_DNA"/>
</dbReference>
<dbReference type="SUPFAM" id="SSF47616">
    <property type="entry name" value="GST C-terminal domain-like"/>
    <property type="match status" value="1"/>
</dbReference>
<dbReference type="InterPro" id="IPR036282">
    <property type="entry name" value="Glutathione-S-Trfase_C_sf"/>
</dbReference>
<dbReference type="SFLD" id="SFLDS00019">
    <property type="entry name" value="Glutathione_Transferase_(cytos"/>
    <property type="match status" value="1"/>
</dbReference>
<evidence type="ECO:0000259" key="3">
    <source>
        <dbReference type="PROSITE" id="PS50405"/>
    </source>
</evidence>
<gene>
    <name evidence="4" type="ORF">P280DRAFT_498289</name>
</gene>
<evidence type="ECO:0000313" key="5">
    <source>
        <dbReference type="Proteomes" id="UP000799753"/>
    </source>
</evidence>
<dbReference type="InterPro" id="IPR004045">
    <property type="entry name" value="Glutathione_S-Trfase_N"/>
</dbReference>
<dbReference type="GO" id="GO:0016740">
    <property type="term" value="F:transferase activity"/>
    <property type="evidence" value="ECO:0007669"/>
    <property type="project" value="UniProtKB-KW"/>
</dbReference>